<proteinExistence type="predicted"/>
<feature type="region of interest" description="Disordered" evidence="1">
    <location>
        <begin position="322"/>
        <end position="343"/>
    </location>
</feature>
<dbReference type="RefSeq" id="WP_243493559.1">
    <property type="nucleotide sequence ID" value="NZ_CP063361.1"/>
</dbReference>
<gene>
    <name evidence="2" type="ORF">INH39_13280</name>
</gene>
<keyword evidence="3" id="KW-1185">Reference proteome</keyword>
<reference evidence="2 3" key="1">
    <citation type="submission" date="2020-10" db="EMBL/GenBank/DDBJ databases">
        <title>Genome analysis of Massilia species.</title>
        <authorList>
            <person name="Jung D.-H."/>
        </authorList>
    </citation>
    <scope>NUCLEOTIDE SEQUENCE [LARGE SCALE GENOMIC DNA]</scope>
    <source>
        <strain evidence="3">sipir</strain>
    </source>
</reference>
<name>A0ABY4ACV7_9BURK</name>
<protein>
    <submittedName>
        <fullName evidence="2">Uncharacterized protein</fullName>
    </submittedName>
</protein>
<evidence type="ECO:0000313" key="3">
    <source>
        <dbReference type="Proteomes" id="UP000831532"/>
    </source>
</evidence>
<organism evidence="2 3">
    <name type="scientific">Massilia violaceinigra</name>
    <dbReference type="NCBI Taxonomy" id="2045208"/>
    <lineage>
        <taxon>Bacteria</taxon>
        <taxon>Pseudomonadati</taxon>
        <taxon>Pseudomonadota</taxon>
        <taxon>Betaproteobacteria</taxon>
        <taxon>Burkholderiales</taxon>
        <taxon>Oxalobacteraceae</taxon>
        <taxon>Telluria group</taxon>
        <taxon>Massilia</taxon>
    </lineage>
</organism>
<dbReference type="Proteomes" id="UP000831532">
    <property type="component" value="Chromosome"/>
</dbReference>
<accession>A0ABY4ACV7</accession>
<dbReference type="EMBL" id="CP063361">
    <property type="protein sequence ID" value="UOD32533.1"/>
    <property type="molecule type" value="Genomic_DNA"/>
</dbReference>
<evidence type="ECO:0000313" key="2">
    <source>
        <dbReference type="EMBL" id="UOD32533.1"/>
    </source>
</evidence>
<sequence>MLAASCALRPQSRRHRARSDVRIIDSQTAFAVHELDSSTECAVNNPIKINHLKNTTSWHGACKQVSNENLSAGGDSMTAAAYEILRNEGYALAGEVRDLQQRIRLYHRIYLESGKRHAFALIAAHGSLWATGYFKLGDLGARIASLPSLRIRGRRQQKLDAVAVFADRFRSINRQVCAESYAIFHYTRQYGANDVIRPVIGMRFAELLADCHASCAADTAYPRDKREQLFDAFLAWEQDHIVAPNVAEAFADFDWPLIAWLARRPVIQFAYFGKHTRLRFRDFSCQDERMSAGMRACRIAEDVGLDLVEAALGARCRAVEGRHAQPDTMDGKQPGAGALEGVR</sequence>
<evidence type="ECO:0000256" key="1">
    <source>
        <dbReference type="SAM" id="MobiDB-lite"/>
    </source>
</evidence>